<dbReference type="PROSITE" id="PS51819">
    <property type="entry name" value="VOC"/>
    <property type="match status" value="1"/>
</dbReference>
<dbReference type="RefSeq" id="WP_143409791.1">
    <property type="nucleotide sequence ID" value="NZ_VHSF01000001.1"/>
</dbReference>
<organism evidence="2 3">
    <name type="scientific">Christiangramia sabulilitoris</name>
    <dbReference type="NCBI Taxonomy" id="2583991"/>
    <lineage>
        <taxon>Bacteria</taxon>
        <taxon>Pseudomonadati</taxon>
        <taxon>Bacteroidota</taxon>
        <taxon>Flavobacteriia</taxon>
        <taxon>Flavobacteriales</taxon>
        <taxon>Flavobacteriaceae</taxon>
        <taxon>Christiangramia</taxon>
    </lineage>
</organism>
<reference evidence="2 3" key="1">
    <citation type="submission" date="2019-06" db="EMBL/GenBank/DDBJ databases">
        <title>Gramella sabulilitoris sp. nov., isolated from a marine sand.</title>
        <authorList>
            <person name="Yoon J.-H."/>
        </authorList>
    </citation>
    <scope>NUCLEOTIDE SEQUENCE [LARGE SCALE GENOMIC DNA]</scope>
    <source>
        <strain evidence="2 3">HSMS-1</strain>
    </source>
</reference>
<dbReference type="Proteomes" id="UP000315131">
    <property type="component" value="Unassembled WGS sequence"/>
</dbReference>
<dbReference type="OrthoDB" id="2703022at2"/>
<evidence type="ECO:0000259" key="1">
    <source>
        <dbReference type="PROSITE" id="PS51819"/>
    </source>
</evidence>
<name>A0A550I7Q8_9FLAO</name>
<dbReference type="InterPro" id="IPR037523">
    <property type="entry name" value="VOC_core"/>
</dbReference>
<dbReference type="InterPro" id="IPR029068">
    <property type="entry name" value="Glyas_Bleomycin-R_OHBP_Dase"/>
</dbReference>
<gene>
    <name evidence="2" type="ORF">FGM01_03740</name>
</gene>
<evidence type="ECO:0000313" key="2">
    <source>
        <dbReference type="EMBL" id="TRO67012.1"/>
    </source>
</evidence>
<accession>A0A550I7Q8</accession>
<dbReference type="EMBL" id="VHSF01000001">
    <property type="protein sequence ID" value="TRO67012.1"/>
    <property type="molecule type" value="Genomic_DNA"/>
</dbReference>
<comment type="caution">
    <text evidence="2">The sequence shown here is derived from an EMBL/GenBank/DDBJ whole genome shotgun (WGS) entry which is preliminary data.</text>
</comment>
<dbReference type="Gene3D" id="3.10.180.10">
    <property type="entry name" value="2,3-Dihydroxybiphenyl 1,2-Dioxygenase, domain 1"/>
    <property type="match status" value="1"/>
</dbReference>
<sequence length="223" mass="26190">MEISKLTIYTSNIDSQLEFYRDELNFQIKDLSEKGFEVVAGYSRLRFEYKENSTPYHIAFHVPDRQEKIVLQWLENIVPVLGYNDDVIIDFPNWQAKSVYFYDKDKNIMEFISRRDFKKGDAGIFSPSEIVGIAEVGLVTKNIEEKFEKLRLNCVLDKYDGDFDRFCAIGGDSGLIITINNDKKDWFPTNDKAYSSEFKLEFRHDSKFFQLEYGNEKLEISEI</sequence>
<keyword evidence="3" id="KW-1185">Reference proteome</keyword>
<dbReference type="AlphaFoldDB" id="A0A550I7Q8"/>
<evidence type="ECO:0000313" key="3">
    <source>
        <dbReference type="Proteomes" id="UP000315131"/>
    </source>
</evidence>
<feature type="domain" description="VOC" evidence="1">
    <location>
        <begin position="2"/>
        <end position="114"/>
    </location>
</feature>
<dbReference type="SUPFAM" id="SSF54593">
    <property type="entry name" value="Glyoxalase/Bleomycin resistance protein/Dihydroxybiphenyl dioxygenase"/>
    <property type="match status" value="1"/>
</dbReference>
<proteinExistence type="predicted"/>
<protein>
    <submittedName>
        <fullName evidence="2">VOC family protein</fullName>
    </submittedName>
</protein>
<dbReference type="CDD" id="cd06587">
    <property type="entry name" value="VOC"/>
    <property type="match status" value="1"/>
</dbReference>